<evidence type="ECO:0000256" key="4">
    <source>
        <dbReference type="SAM" id="MobiDB-lite"/>
    </source>
</evidence>
<dbReference type="Pfam" id="PF00005">
    <property type="entry name" value="ABC_tran"/>
    <property type="match status" value="1"/>
</dbReference>
<evidence type="ECO:0000256" key="2">
    <source>
        <dbReference type="ARBA" id="ARBA00022741"/>
    </source>
</evidence>
<dbReference type="GO" id="GO:0005524">
    <property type="term" value="F:ATP binding"/>
    <property type="evidence" value="ECO:0007669"/>
    <property type="project" value="UniProtKB-KW"/>
</dbReference>
<keyword evidence="7" id="KW-1185">Reference proteome</keyword>
<dbReference type="PROSITE" id="PS50893">
    <property type="entry name" value="ABC_TRANSPORTER_2"/>
    <property type="match status" value="1"/>
</dbReference>
<sequence length="290" mass="31196">MGRHSAVKAPRGATMGAGKATAAAGAKGTAADGEVVARAIDLTKTYGDKDSQVVALDHVNVEFMRGQMTAIMGPSGSGKSTLMHCMAGLDKPTGGKVIVEGLEVSAMNQRQLTKLRRDQIGFIFQSFNLVPTLTAEENILLPLQIAKRPIDRAWFDKVVDVVGLRSRLTHRPSQLSGGQQQRVACARAIMARPSVIFADEPTGNLDSHSSREVLGFLKNSVREYGQTIVMVTHDPRAASYADRVLVLADGRITQDLQHPTYDEILEVFAGEGDEVDDGPQADATSREDAE</sequence>
<protein>
    <submittedName>
        <fullName evidence="6">ABC transporter ATP-binding protein</fullName>
        <ecNumber evidence="6">3.6.3.28</ecNumber>
    </submittedName>
</protein>
<keyword evidence="1" id="KW-0813">Transport</keyword>
<accession>A0A086ZUN2</accession>
<gene>
    <name evidence="6" type="ORF">BBIA_1716</name>
</gene>
<dbReference type="EMBL" id="JGYN01000017">
    <property type="protein sequence ID" value="KFI50232.1"/>
    <property type="molecule type" value="Genomic_DNA"/>
</dbReference>
<dbReference type="STRING" id="1437608.GCA_000771645_01036"/>
<dbReference type="Proteomes" id="UP000029108">
    <property type="component" value="Unassembled WGS sequence"/>
</dbReference>
<dbReference type="InterPro" id="IPR017911">
    <property type="entry name" value="MacB-like_ATP-bd"/>
</dbReference>
<dbReference type="CDD" id="cd03255">
    <property type="entry name" value="ABC_MJ0796_LolCDE_FtsE"/>
    <property type="match status" value="1"/>
</dbReference>
<dbReference type="FunFam" id="3.40.50.300:FF:000032">
    <property type="entry name" value="Export ABC transporter ATP-binding protein"/>
    <property type="match status" value="1"/>
</dbReference>
<dbReference type="SUPFAM" id="SSF52540">
    <property type="entry name" value="P-loop containing nucleoside triphosphate hydrolases"/>
    <property type="match status" value="1"/>
</dbReference>
<keyword evidence="2" id="KW-0547">Nucleotide-binding</keyword>
<dbReference type="Gene3D" id="3.40.50.300">
    <property type="entry name" value="P-loop containing nucleotide triphosphate hydrolases"/>
    <property type="match status" value="1"/>
</dbReference>
<dbReference type="InterPro" id="IPR003593">
    <property type="entry name" value="AAA+_ATPase"/>
</dbReference>
<evidence type="ECO:0000256" key="3">
    <source>
        <dbReference type="ARBA" id="ARBA00022840"/>
    </source>
</evidence>
<dbReference type="AlphaFoldDB" id="A0A086ZUN2"/>
<name>A0A086ZUN2_9BIFI</name>
<evidence type="ECO:0000313" key="7">
    <source>
        <dbReference type="Proteomes" id="UP000029108"/>
    </source>
</evidence>
<evidence type="ECO:0000259" key="5">
    <source>
        <dbReference type="PROSITE" id="PS50893"/>
    </source>
</evidence>
<dbReference type="InterPro" id="IPR027417">
    <property type="entry name" value="P-loop_NTPase"/>
</dbReference>
<dbReference type="EC" id="3.6.3.28" evidence="6"/>
<dbReference type="GO" id="GO:0005886">
    <property type="term" value="C:plasma membrane"/>
    <property type="evidence" value="ECO:0007669"/>
    <property type="project" value="TreeGrafter"/>
</dbReference>
<evidence type="ECO:0000313" key="6">
    <source>
        <dbReference type="EMBL" id="KFI50232.1"/>
    </source>
</evidence>
<comment type="caution">
    <text evidence="6">The sequence shown here is derived from an EMBL/GenBank/DDBJ whole genome shotgun (WGS) entry which is preliminary data.</text>
</comment>
<dbReference type="GO" id="GO:0098796">
    <property type="term" value="C:membrane protein complex"/>
    <property type="evidence" value="ECO:0007669"/>
    <property type="project" value="UniProtKB-ARBA"/>
</dbReference>
<dbReference type="eggNOG" id="COG1136">
    <property type="taxonomic scope" value="Bacteria"/>
</dbReference>
<keyword evidence="6" id="KW-0378">Hydrolase</keyword>
<dbReference type="PANTHER" id="PTHR24220">
    <property type="entry name" value="IMPORT ATP-BINDING PROTEIN"/>
    <property type="match status" value="1"/>
</dbReference>
<dbReference type="GO" id="GO:0016887">
    <property type="term" value="F:ATP hydrolysis activity"/>
    <property type="evidence" value="ECO:0007669"/>
    <property type="project" value="InterPro"/>
</dbReference>
<dbReference type="PANTHER" id="PTHR24220:SF685">
    <property type="entry name" value="ABC TRANSPORTER RELATED"/>
    <property type="match status" value="1"/>
</dbReference>
<dbReference type="InterPro" id="IPR003439">
    <property type="entry name" value="ABC_transporter-like_ATP-bd"/>
</dbReference>
<proteinExistence type="predicted"/>
<feature type="domain" description="ABC transporter" evidence="5">
    <location>
        <begin position="37"/>
        <end position="274"/>
    </location>
</feature>
<dbReference type="GO" id="GO:0022857">
    <property type="term" value="F:transmembrane transporter activity"/>
    <property type="evidence" value="ECO:0007669"/>
    <property type="project" value="TreeGrafter"/>
</dbReference>
<dbReference type="InterPro" id="IPR015854">
    <property type="entry name" value="ABC_transpr_LolD-like"/>
</dbReference>
<organism evidence="6 7">
    <name type="scientific">Bifidobacterium biavatii DSM 23969</name>
    <dbReference type="NCBI Taxonomy" id="1437608"/>
    <lineage>
        <taxon>Bacteria</taxon>
        <taxon>Bacillati</taxon>
        <taxon>Actinomycetota</taxon>
        <taxon>Actinomycetes</taxon>
        <taxon>Bifidobacteriales</taxon>
        <taxon>Bifidobacteriaceae</taxon>
        <taxon>Bifidobacterium</taxon>
    </lineage>
</organism>
<dbReference type="SMART" id="SM00382">
    <property type="entry name" value="AAA"/>
    <property type="match status" value="1"/>
</dbReference>
<feature type="region of interest" description="Disordered" evidence="4">
    <location>
        <begin position="269"/>
        <end position="290"/>
    </location>
</feature>
<reference evidence="6 7" key="1">
    <citation type="submission" date="2014-03" db="EMBL/GenBank/DDBJ databases">
        <title>Genomics of Bifidobacteria.</title>
        <authorList>
            <person name="Ventura M."/>
            <person name="Milani C."/>
            <person name="Lugli G.A."/>
        </authorList>
    </citation>
    <scope>NUCLEOTIDE SEQUENCE [LARGE SCALE GENOMIC DNA]</scope>
    <source>
        <strain evidence="6 7">DSM 23969</strain>
    </source>
</reference>
<evidence type="ECO:0000256" key="1">
    <source>
        <dbReference type="ARBA" id="ARBA00022448"/>
    </source>
</evidence>
<keyword evidence="3 6" id="KW-0067">ATP-binding</keyword>